<dbReference type="Proteomes" id="UP000321532">
    <property type="component" value="Unassembled WGS sequence"/>
</dbReference>
<dbReference type="InterPro" id="IPR050312">
    <property type="entry name" value="IolE/XylAMocC-like"/>
</dbReference>
<dbReference type="InterPro" id="IPR013022">
    <property type="entry name" value="Xyl_isomerase-like_TIM-brl"/>
</dbReference>
<protein>
    <recommendedName>
        <fullName evidence="1">Xylose isomerase-like TIM barrel domain-containing protein</fullName>
    </recommendedName>
</protein>
<gene>
    <name evidence="2" type="ORF">AAE02nite_37120</name>
</gene>
<dbReference type="SUPFAM" id="SSF51658">
    <property type="entry name" value="Xylose isomerase-like"/>
    <property type="match status" value="1"/>
</dbReference>
<evidence type="ECO:0000259" key="1">
    <source>
        <dbReference type="Pfam" id="PF01261"/>
    </source>
</evidence>
<dbReference type="RefSeq" id="WP_146901309.1">
    <property type="nucleotide sequence ID" value="NZ_BJYS01000030.1"/>
</dbReference>
<dbReference type="Gene3D" id="3.20.20.150">
    <property type="entry name" value="Divalent-metal-dependent TIM barrel enzymes"/>
    <property type="match status" value="1"/>
</dbReference>
<comment type="caution">
    <text evidence="2">The sequence shown here is derived from an EMBL/GenBank/DDBJ whole genome shotgun (WGS) entry which is preliminary data.</text>
</comment>
<accession>A0A512B253</accession>
<dbReference type="AlphaFoldDB" id="A0A512B253"/>
<evidence type="ECO:0000313" key="2">
    <source>
        <dbReference type="EMBL" id="GEO06048.1"/>
    </source>
</evidence>
<evidence type="ECO:0000313" key="3">
    <source>
        <dbReference type="Proteomes" id="UP000321532"/>
    </source>
</evidence>
<sequence length="354" mass="39132">MTNNNYPKLHNATWPGLVGKGDGSEPVIPFDTMLEMTATAEVDGIKFDGIDIGLMDPHINIDSSDDDIKRLADKVGNLNLNIGSMVAPIWGGPAMGSQAERASFVEMVRKSCHFGQKLRDLGVRPYGVIRIDSASSPQSWAVDPVNNSKLIVQTFQEACDVAADFGEKLAAEGEICWAGMHSWRAMIQTLEAVDRPNMGFQADMAHTLLYLMGYNSPEDRILPENYDWSDRAPLTAGLKQLTAALRPWTIDFHVAQNDGTVFGSGSHDKTGRHCQALDPNGKLNIVEDAGHWLRDENGELTKAFQHICWDGCMFPNQVMNNQQTWNDILATMIKVREAHGWQAPVNVNAESLIR</sequence>
<dbReference type="PANTHER" id="PTHR12110:SF21">
    <property type="entry name" value="XYLOSE ISOMERASE-LIKE TIM BARREL DOMAIN-CONTAINING PROTEIN"/>
    <property type="match status" value="1"/>
</dbReference>
<proteinExistence type="predicted"/>
<dbReference type="OrthoDB" id="1399043at2"/>
<dbReference type="PANTHER" id="PTHR12110">
    <property type="entry name" value="HYDROXYPYRUVATE ISOMERASE"/>
    <property type="match status" value="1"/>
</dbReference>
<organism evidence="2 3">
    <name type="scientific">Adhaeribacter aerolatus</name>
    <dbReference type="NCBI Taxonomy" id="670289"/>
    <lineage>
        <taxon>Bacteria</taxon>
        <taxon>Pseudomonadati</taxon>
        <taxon>Bacteroidota</taxon>
        <taxon>Cytophagia</taxon>
        <taxon>Cytophagales</taxon>
        <taxon>Hymenobacteraceae</taxon>
        <taxon>Adhaeribacter</taxon>
    </lineage>
</organism>
<name>A0A512B253_9BACT</name>
<dbReference type="Pfam" id="PF01261">
    <property type="entry name" value="AP_endonuc_2"/>
    <property type="match status" value="1"/>
</dbReference>
<feature type="domain" description="Xylose isomerase-like TIM barrel" evidence="1">
    <location>
        <begin position="45"/>
        <end position="220"/>
    </location>
</feature>
<dbReference type="InterPro" id="IPR036237">
    <property type="entry name" value="Xyl_isomerase-like_sf"/>
</dbReference>
<keyword evidence="3" id="KW-1185">Reference proteome</keyword>
<dbReference type="EMBL" id="BJYS01000030">
    <property type="protein sequence ID" value="GEO06048.1"/>
    <property type="molecule type" value="Genomic_DNA"/>
</dbReference>
<reference evidence="2 3" key="1">
    <citation type="submission" date="2019-07" db="EMBL/GenBank/DDBJ databases">
        <title>Whole genome shotgun sequence of Adhaeribacter aerolatus NBRC 106133.</title>
        <authorList>
            <person name="Hosoyama A."/>
            <person name="Uohara A."/>
            <person name="Ohji S."/>
            <person name="Ichikawa N."/>
        </authorList>
    </citation>
    <scope>NUCLEOTIDE SEQUENCE [LARGE SCALE GENOMIC DNA]</scope>
    <source>
        <strain evidence="2 3">NBRC 106133</strain>
    </source>
</reference>